<keyword evidence="8 12" id="KW-1133">Transmembrane helix</keyword>
<dbReference type="InterPro" id="IPR003824">
    <property type="entry name" value="UppP"/>
</dbReference>
<feature type="transmembrane region" description="Helical" evidence="12">
    <location>
        <begin position="138"/>
        <end position="157"/>
    </location>
</feature>
<evidence type="ECO:0000256" key="1">
    <source>
        <dbReference type="ARBA" id="ARBA00004651"/>
    </source>
</evidence>
<evidence type="ECO:0000256" key="11">
    <source>
        <dbReference type="ARBA" id="ARBA00047594"/>
    </source>
</evidence>
<proteinExistence type="inferred from homology"/>
<dbReference type="Pfam" id="PF02673">
    <property type="entry name" value="BacA"/>
    <property type="match status" value="1"/>
</dbReference>
<evidence type="ECO:0000256" key="4">
    <source>
        <dbReference type="ARBA" id="ARBA00021581"/>
    </source>
</evidence>
<keyword evidence="6 12" id="KW-0812">Transmembrane</keyword>
<keyword evidence="5" id="KW-1003">Cell membrane</keyword>
<comment type="subcellular location">
    <subcellularLocation>
        <location evidence="1">Cell membrane</location>
        <topology evidence="1">Multi-pass membrane protein</topology>
    </subcellularLocation>
</comment>
<evidence type="ECO:0000256" key="3">
    <source>
        <dbReference type="ARBA" id="ARBA00012374"/>
    </source>
</evidence>
<keyword evidence="7" id="KW-0378">Hydrolase</keyword>
<feature type="transmembrane region" description="Helical" evidence="12">
    <location>
        <begin position="249"/>
        <end position="271"/>
    </location>
</feature>
<feature type="transmembrane region" description="Helical" evidence="12">
    <location>
        <begin position="283"/>
        <end position="302"/>
    </location>
</feature>
<accession>A0A382E6X5</accession>
<feature type="transmembrane region" description="Helical" evidence="12">
    <location>
        <begin position="108"/>
        <end position="126"/>
    </location>
</feature>
<evidence type="ECO:0000256" key="8">
    <source>
        <dbReference type="ARBA" id="ARBA00022989"/>
    </source>
</evidence>
<feature type="transmembrane region" description="Helical" evidence="12">
    <location>
        <begin position="216"/>
        <end position="237"/>
    </location>
</feature>
<dbReference type="GO" id="GO:0005886">
    <property type="term" value="C:plasma membrane"/>
    <property type="evidence" value="ECO:0007669"/>
    <property type="project" value="UniProtKB-SubCell"/>
</dbReference>
<evidence type="ECO:0000256" key="2">
    <source>
        <dbReference type="ARBA" id="ARBA00010621"/>
    </source>
</evidence>
<dbReference type="PANTHER" id="PTHR30622">
    <property type="entry name" value="UNDECAPRENYL-DIPHOSPHATASE"/>
    <property type="match status" value="1"/>
</dbReference>
<name>A0A382E6X5_9ZZZZ</name>
<feature type="transmembrane region" description="Helical" evidence="12">
    <location>
        <begin position="68"/>
        <end position="88"/>
    </location>
</feature>
<keyword evidence="9 12" id="KW-0472">Membrane</keyword>
<dbReference type="EMBL" id="UINC01042872">
    <property type="protein sequence ID" value="SVB46092.1"/>
    <property type="molecule type" value="Genomic_DNA"/>
</dbReference>
<evidence type="ECO:0000256" key="5">
    <source>
        <dbReference type="ARBA" id="ARBA00022475"/>
    </source>
</evidence>
<evidence type="ECO:0000256" key="12">
    <source>
        <dbReference type="SAM" id="Phobius"/>
    </source>
</evidence>
<evidence type="ECO:0000256" key="6">
    <source>
        <dbReference type="ARBA" id="ARBA00022692"/>
    </source>
</evidence>
<comment type="similarity">
    <text evidence="2">Belongs to the UppP family.</text>
</comment>
<dbReference type="AlphaFoldDB" id="A0A382E6X5"/>
<dbReference type="PANTHER" id="PTHR30622:SF3">
    <property type="entry name" value="UNDECAPRENYL-DIPHOSPHATASE"/>
    <property type="match status" value="1"/>
</dbReference>
<dbReference type="HAMAP" id="MF_01006">
    <property type="entry name" value="Undec_diphosphatase"/>
    <property type="match status" value="1"/>
</dbReference>
<dbReference type="EC" id="3.6.1.27" evidence="3"/>
<organism evidence="13">
    <name type="scientific">marine metagenome</name>
    <dbReference type="NCBI Taxonomy" id="408172"/>
    <lineage>
        <taxon>unclassified sequences</taxon>
        <taxon>metagenomes</taxon>
        <taxon>ecological metagenomes</taxon>
    </lineage>
</organism>
<comment type="catalytic activity">
    <reaction evidence="11">
        <text>di-trans,octa-cis-undecaprenyl diphosphate + H2O = di-trans,octa-cis-undecaprenyl phosphate + phosphate + H(+)</text>
        <dbReference type="Rhea" id="RHEA:28094"/>
        <dbReference type="ChEBI" id="CHEBI:15377"/>
        <dbReference type="ChEBI" id="CHEBI:15378"/>
        <dbReference type="ChEBI" id="CHEBI:43474"/>
        <dbReference type="ChEBI" id="CHEBI:58405"/>
        <dbReference type="ChEBI" id="CHEBI:60392"/>
        <dbReference type="EC" id="3.6.1.27"/>
    </reaction>
</comment>
<evidence type="ECO:0000256" key="7">
    <source>
        <dbReference type="ARBA" id="ARBA00022801"/>
    </source>
</evidence>
<evidence type="ECO:0000256" key="9">
    <source>
        <dbReference type="ARBA" id="ARBA00023136"/>
    </source>
</evidence>
<evidence type="ECO:0000313" key="13">
    <source>
        <dbReference type="EMBL" id="SVB46092.1"/>
    </source>
</evidence>
<gene>
    <name evidence="13" type="ORF">METZ01_LOCUS198946</name>
</gene>
<reference evidence="13" key="1">
    <citation type="submission" date="2018-05" db="EMBL/GenBank/DDBJ databases">
        <authorList>
            <person name="Lanie J.A."/>
            <person name="Ng W.-L."/>
            <person name="Kazmierczak K.M."/>
            <person name="Andrzejewski T.M."/>
            <person name="Davidsen T.M."/>
            <person name="Wayne K.J."/>
            <person name="Tettelin H."/>
            <person name="Glass J.I."/>
            <person name="Rusch D."/>
            <person name="Podicherti R."/>
            <person name="Tsui H.-C.T."/>
            <person name="Winkler M.E."/>
        </authorList>
    </citation>
    <scope>NUCLEOTIDE SEQUENCE</scope>
</reference>
<protein>
    <recommendedName>
        <fullName evidence="4">Undecaprenyl-diphosphatase</fullName>
        <ecNumber evidence="3">3.6.1.27</ecNumber>
    </recommendedName>
    <alternativeName>
        <fullName evidence="10">Undecaprenyl pyrophosphate phosphatase</fullName>
    </alternativeName>
</protein>
<dbReference type="GO" id="GO:0050380">
    <property type="term" value="F:undecaprenyl-diphosphatase activity"/>
    <property type="evidence" value="ECO:0007669"/>
    <property type="project" value="UniProtKB-EC"/>
</dbReference>
<sequence length="303" mass="32172">MATPAFSVENNSTLVNSDQHSALDYGDALVYGLVEGVTEFLPVSSTGHLILTKEWMGKANEEEVQSALNAYLIVIQAGAILAVALLYWRDVWAMSLGLLGLDPRGRALARNVLLAFLPAAAIGPFLDEVIEEKLFGALPVAIALLGGAALMFAAERMRANRERVDASGASTELSNMRPAGAFLIGLLQCVAMWPGTSRSMMTIVGGYLVGLRPAKAAEFSFLLGLVTLTAAAGYKTVTRGGEMVEHLELGPVLLGCLVAGVSAALAVRWLVGFLSRRGLALFAWYRIVLAAVIFAMIGMDMLV</sequence>
<evidence type="ECO:0000256" key="10">
    <source>
        <dbReference type="ARBA" id="ARBA00032707"/>
    </source>
</evidence>